<dbReference type="EMBL" id="JBAMIC010000010">
    <property type="protein sequence ID" value="KAK7102978.1"/>
    <property type="molecule type" value="Genomic_DNA"/>
</dbReference>
<accession>A0AAN9GBL5</accession>
<keyword evidence="8" id="KW-1185">Reference proteome</keyword>
<feature type="coiled-coil region" evidence="4">
    <location>
        <begin position="635"/>
        <end position="669"/>
    </location>
</feature>
<feature type="compositionally biased region" description="Acidic residues" evidence="5">
    <location>
        <begin position="170"/>
        <end position="184"/>
    </location>
</feature>
<dbReference type="AlphaFoldDB" id="A0AAN9GBL5"/>
<name>A0AAN9GBL5_9CAEN</name>
<keyword evidence="1 3" id="KW-0863">Zinc-finger</keyword>
<feature type="domain" description="RING-type" evidence="6">
    <location>
        <begin position="66"/>
        <end position="109"/>
    </location>
</feature>
<proteinExistence type="predicted"/>
<dbReference type="PROSITE" id="PS00028">
    <property type="entry name" value="ZINC_FINGER_C2H2_1"/>
    <property type="match status" value="1"/>
</dbReference>
<feature type="compositionally biased region" description="Polar residues" evidence="5">
    <location>
        <begin position="449"/>
        <end position="465"/>
    </location>
</feature>
<evidence type="ECO:0000259" key="6">
    <source>
        <dbReference type="PROSITE" id="PS50089"/>
    </source>
</evidence>
<keyword evidence="1 3" id="KW-0479">Metal-binding</keyword>
<evidence type="ECO:0000256" key="1">
    <source>
        <dbReference type="ARBA" id="ARBA00022771"/>
    </source>
</evidence>
<dbReference type="PROSITE" id="PS50089">
    <property type="entry name" value="ZF_RING_2"/>
    <property type="match status" value="1"/>
</dbReference>
<evidence type="ECO:0000256" key="3">
    <source>
        <dbReference type="PROSITE-ProRule" id="PRU00175"/>
    </source>
</evidence>
<evidence type="ECO:0000256" key="2">
    <source>
        <dbReference type="ARBA" id="ARBA00022833"/>
    </source>
</evidence>
<dbReference type="InterPro" id="IPR013087">
    <property type="entry name" value="Znf_C2H2_type"/>
</dbReference>
<dbReference type="SUPFAM" id="SSF57850">
    <property type="entry name" value="RING/U-box"/>
    <property type="match status" value="1"/>
</dbReference>
<keyword evidence="2" id="KW-0862">Zinc</keyword>
<feature type="region of interest" description="Disordered" evidence="5">
    <location>
        <begin position="442"/>
        <end position="601"/>
    </location>
</feature>
<feature type="region of interest" description="Disordered" evidence="5">
    <location>
        <begin position="409"/>
        <end position="430"/>
    </location>
</feature>
<dbReference type="PANTHER" id="PTHR10131">
    <property type="entry name" value="TNF RECEPTOR ASSOCIATED FACTOR"/>
    <property type="match status" value="1"/>
</dbReference>
<evidence type="ECO:0000256" key="4">
    <source>
        <dbReference type="SAM" id="Coils"/>
    </source>
</evidence>
<dbReference type="InterPro" id="IPR001841">
    <property type="entry name" value="Znf_RING"/>
</dbReference>
<feature type="compositionally biased region" description="Polar residues" evidence="5">
    <location>
        <begin position="584"/>
        <end position="596"/>
    </location>
</feature>
<keyword evidence="4" id="KW-0175">Coiled coil</keyword>
<comment type="caution">
    <text evidence="7">The sequence shown here is derived from an EMBL/GenBank/DDBJ whole genome shotgun (WGS) entry which is preliminary data.</text>
</comment>
<protein>
    <recommendedName>
        <fullName evidence="6">RING-type domain-containing protein</fullName>
    </recommendedName>
</protein>
<organism evidence="7 8">
    <name type="scientific">Littorina saxatilis</name>
    <dbReference type="NCBI Taxonomy" id="31220"/>
    <lineage>
        <taxon>Eukaryota</taxon>
        <taxon>Metazoa</taxon>
        <taxon>Spiralia</taxon>
        <taxon>Lophotrochozoa</taxon>
        <taxon>Mollusca</taxon>
        <taxon>Gastropoda</taxon>
        <taxon>Caenogastropoda</taxon>
        <taxon>Littorinimorpha</taxon>
        <taxon>Littorinoidea</taxon>
        <taxon>Littorinidae</taxon>
        <taxon>Littorina</taxon>
    </lineage>
</organism>
<evidence type="ECO:0000313" key="8">
    <source>
        <dbReference type="Proteomes" id="UP001374579"/>
    </source>
</evidence>
<gene>
    <name evidence="7" type="ORF">V1264_021122</name>
</gene>
<dbReference type="GO" id="GO:0008270">
    <property type="term" value="F:zinc ion binding"/>
    <property type="evidence" value="ECO:0007669"/>
    <property type="project" value="UniProtKB-KW"/>
</dbReference>
<reference evidence="7 8" key="1">
    <citation type="submission" date="2024-02" db="EMBL/GenBank/DDBJ databases">
        <title>Chromosome-scale genome assembly of the rough periwinkle Littorina saxatilis.</title>
        <authorList>
            <person name="De Jode A."/>
            <person name="Faria R."/>
            <person name="Formenti G."/>
            <person name="Sims Y."/>
            <person name="Smith T.P."/>
            <person name="Tracey A."/>
            <person name="Wood J.M.D."/>
            <person name="Zagrodzka Z.B."/>
            <person name="Johannesson K."/>
            <person name="Butlin R.K."/>
            <person name="Leder E.H."/>
        </authorList>
    </citation>
    <scope>NUCLEOTIDE SEQUENCE [LARGE SCALE GENOMIC DNA]</scope>
    <source>
        <strain evidence="7">Snail1</strain>
        <tissue evidence="7">Muscle</tissue>
    </source>
</reference>
<feature type="compositionally biased region" description="Pro residues" evidence="5">
    <location>
        <begin position="552"/>
        <end position="561"/>
    </location>
</feature>
<sequence>MSQAGGSVSWTSMNENLMALLEAVLSLAASDASASRRPTRPAIKAGGHSEEIFLDLTEDEQDEFSCSICYQVLKESMQCLNHHKFCHSCLYVWSTTGQYANRVRCPVCRCQGYYFRNDDLDEKINKKKVKCSMDGCRWTGQLKMLGGHRHTNYGEATATRTPSYTLRDEESNDESDDDDDDESDSTVLELPYLGRAAPELPHRLQSRFTGTGLQARRLMTTTRATAEDSSESPTVRTTTTPLDRSTVTAATIMRHRRNAAAVSAEPPSSPVGGGAGILLRERQNANTLNTNTETAGQGGLALLRERRNANPLNTNAESTGQRDGVLLRERRNANPLNTNAESTGQGDGVLLRERRNANPLNTNAESTGQGDGVLLRERQNANTLNTNPETAGQGGLALLRERRNANYLNTNAETTGQGGGALLRDRRINNSETSNQAGVVLLRDRRNSTSRASIRNSEALGSTTAVEGAGGSSLGERPSSDASVEASSSQTSSTSPTPAPTRLSVRQRVHPIRRGPVNRIAVSHTDSNNNLAATTANNTTTEEATPQATPTPRQPRPPSAPRPANQATRRNLPGLTTAARPPRGQSTGQSTGLRNSSPPPHVIRAPPTFNAATTPRTHTNHVAVNNFHDRLQESRDRLEGLMSNFSGELERSRQEMADFQLERERQRREQLTEVRELGRRLGQVASELRLLLNHRTQLSPSDSDD</sequence>
<feature type="compositionally biased region" description="Low complexity" evidence="5">
    <location>
        <begin position="480"/>
        <end position="504"/>
    </location>
</feature>
<evidence type="ECO:0000256" key="5">
    <source>
        <dbReference type="SAM" id="MobiDB-lite"/>
    </source>
</evidence>
<feature type="region of interest" description="Disordered" evidence="5">
    <location>
        <begin position="149"/>
        <end position="185"/>
    </location>
</feature>
<dbReference type="InterPro" id="IPR013083">
    <property type="entry name" value="Znf_RING/FYVE/PHD"/>
</dbReference>
<evidence type="ECO:0000313" key="7">
    <source>
        <dbReference type="EMBL" id="KAK7102978.1"/>
    </source>
</evidence>
<dbReference type="Gene3D" id="3.30.40.10">
    <property type="entry name" value="Zinc/RING finger domain, C3HC4 (zinc finger)"/>
    <property type="match status" value="1"/>
</dbReference>
<feature type="compositionally biased region" description="Low complexity" evidence="5">
    <location>
        <begin position="532"/>
        <end position="551"/>
    </location>
</feature>
<dbReference type="Proteomes" id="UP001374579">
    <property type="component" value="Unassembled WGS sequence"/>
</dbReference>